<evidence type="ECO:0000256" key="1">
    <source>
        <dbReference type="SAM" id="MobiDB-lite"/>
    </source>
</evidence>
<dbReference type="Proteomes" id="UP000738376">
    <property type="component" value="Unassembled WGS sequence"/>
</dbReference>
<dbReference type="RefSeq" id="WP_169361878.1">
    <property type="nucleotide sequence ID" value="NZ_JAAVJL010000001.1"/>
</dbReference>
<gene>
    <name evidence="2" type="ORF">HC246_01715</name>
</gene>
<feature type="compositionally biased region" description="Pro residues" evidence="1">
    <location>
        <begin position="87"/>
        <end position="98"/>
    </location>
</feature>
<protein>
    <submittedName>
        <fullName evidence="2">Uncharacterized protein</fullName>
    </submittedName>
</protein>
<dbReference type="EMBL" id="JAAVJL010000001">
    <property type="protein sequence ID" value="NMF56770.1"/>
    <property type="molecule type" value="Genomic_DNA"/>
</dbReference>
<comment type="caution">
    <text evidence="2">The sequence shown here is derived from an EMBL/GenBank/DDBJ whole genome shotgun (WGS) entry which is preliminary data.</text>
</comment>
<sequence>MKRNRGKTKQKAFSFRLLLLSILLGLASGAVVLLIALGIRGYKFEWDRLLSAMALQLAASYGIQLQRKGSNNSNNNPESGTDLNPSPVKPKPFNPPPFASVQEKVEVQEGNYVSMARDLGKRHLELTVSTNIVSPTYIPIQVSSLVNGNRDLALRLFDGEANRNKGKSEQWVWEKVAEDLIRDRR</sequence>
<evidence type="ECO:0000313" key="2">
    <source>
        <dbReference type="EMBL" id="NMF56770.1"/>
    </source>
</evidence>
<organism evidence="2 3">
    <name type="scientific">Pseudanabaena yagii GIHE-NHR1</name>
    <dbReference type="NCBI Taxonomy" id="2722753"/>
    <lineage>
        <taxon>Bacteria</taxon>
        <taxon>Bacillati</taxon>
        <taxon>Cyanobacteriota</taxon>
        <taxon>Cyanophyceae</taxon>
        <taxon>Pseudanabaenales</taxon>
        <taxon>Pseudanabaenaceae</taxon>
        <taxon>Pseudanabaena</taxon>
        <taxon>Pseudanabaena yagii</taxon>
    </lineage>
</organism>
<accession>A0ABX1LMP3</accession>
<name>A0ABX1LMP3_9CYAN</name>
<reference evidence="2 3" key="1">
    <citation type="submission" date="2020-03" db="EMBL/GenBank/DDBJ databases">
        <title>Draft Genome Sequence of 2-Methylisoborneol Producing Pseudanabaena yagii Strain GIHE-NHR1 Isolated from North Han River in South Korea.</title>
        <authorList>
            <person name="Jeong J."/>
        </authorList>
    </citation>
    <scope>NUCLEOTIDE SEQUENCE [LARGE SCALE GENOMIC DNA]</scope>
    <source>
        <strain evidence="2 3">GIHE-NHR1</strain>
    </source>
</reference>
<keyword evidence="3" id="KW-1185">Reference proteome</keyword>
<evidence type="ECO:0000313" key="3">
    <source>
        <dbReference type="Proteomes" id="UP000738376"/>
    </source>
</evidence>
<feature type="region of interest" description="Disordered" evidence="1">
    <location>
        <begin position="67"/>
        <end position="98"/>
    </location>
</feature>
<proteinExistence type="predicted"/>